<feature type="transmembrane region" description="Helical" evidence="1">
    <location>
        <begin position="27"/>
        <end position="47"/>
    </location>
</feature>
<dbReference type="AlphaFoldDB" id="A0A6L3V2Y9"/>
<evidence type="ECO:0000313" key="3">
    <source>
        <dbReference type="Proteomes" id="UP000481030"/>
    </source>
</evidence>
<comment type="caution">
    <text evidence="2">The sequence shown here is derived from an EMBL/GenBank/DDBJ whole genome shotgun (WGS) entry which is preliminary data.</text>
</comment>
<proteinExistence type="predicted"/>
<evidence type="ECO:0000256" key="1">
    <source>
        <dbReference type="SAM" id="Phobius"/>
    </source>
</evidence>
<evidence type="ECO:0008006" key="4">
    <source>
        <dbReference type="Google" id="ProtNLM"/>
    </source>
</evidence>
<sequence>MLPAIAIIKIGYFSFTDVIFQHTDHKYFFISLIVLYPAIFLIQGVITAILKSNIFIPLVISILGFVITISLWANSSALGYVFVYILFALLGYGVTRLFQKRKRTN</sequence>
<keyword evidence="1" id="KW-0812">Transmembrane</keyword>
<protein>
    <recommendedName>
        <fullName evidence="4">DUF2651 domain-containing protein</fullName>
    </recommendedName>
</protein>
<keyword evidence="1" id="KW-0472">Membrane</keyword>
<reference evidence="2 3" key="1">
    <citation type="journal article" date="2016" name="Antonie Van Leeuwenhoek">
        <title>Bacillus depressus sp. nov., isolated from soil of a sunflower field.</title>
        <authorList>
            <person name="Wei X."/>
            <person name="Xin D."/>
            <person name="Xin Y."/>
            <person name="Zhang H."/>
            <person name="Wang T."/>
            <person name="Zhang J."/>
        </authorList>
    </citation>
    <scope>NUCLEOTIDE SEQUENCE [LARGE SCALE GENOMIC DNA]</scope>
    <source>
        <strain evidence="2 3">BZ1</strain>
    </source>
</reference>
<keyword evidence="3" id="KW-1185">Reference proteome</keyword>
<dbReference type="Proteomes" id="UP000481030">
    <property type="component" value="Unassembled WGS sequence"/>
</dbReference>
<dbReference type="EMBL" id="WBOS01000007">
    <property type="protein sequence ID" value="KAB2333286.1"/>
    <property type="molecule type" value="Genomic_DNA"/>
</dbReference>
<accession>A0A6L3V2Y9</accession>
<keyword evidence="1" id="KW-1133">Transmembrane helix</keyword>
<feature type="transmembrane region" description="Helical" evidence="1">
    <location>
        <begin position="54"/>
        <end position="73"/>
    </location>
</feature>
<organism evidence="2 3">
    <name type="scientific">Cytobacillus depressus</name>
    <dbReference type="NCBI Taxonomy" id="1602942"/>
    <lineage>
        <taxon>Bacteria</taxon>
        <taxon>Bacillati</taxon>
        <taxon>Bacillota</taxon>
        <taxon>Bacilli</taxon>
        <taxon>Bacillales</taxon>
        <taxon>Bacillaceae</taxon>
        <taxon>Cytobacillus</taxon>
    </lineage>
</organism>
<gene>
    <name evidence="2" type="ORF">F7731_15605</name>
</gene>
<name>A0A6L3V2Y9_9BACI</name>
<evidence type="ECO:0000313" key="2">
    <source>
        <dbReference type="EMBL" id="KAB2333286.1"/>
    </source>
</evidence>
<feature type="transmembrane region" description="Helical" evidence="1">
    <location>
        <begin position="79"/>
        <end position="98"/>
    </location>
</feature>